<name>A0A810PPL7_9FIRM</name>
<reference evidence="1" key="1">
    <citation type="submission" date="2020-09" db="EMBL/GenBank/DDBJ databases">
        <title>New species isolated from human feces.</title>
        <authorList>
            <person name="Kitahara M."/>
            <person name="Shigeno Y."/>
            <person name="Shime M."/>
            <person name="Matsumoto Y."/>
            <person name="Nakamura S."/>
            <person name="Motooka D."/>
            <person name="Fukuoka S."/>
            <person name="Nishikawa H."/>
            <person name="Benno Y."/>
        </authorList>
    </citation>
    <scope>NUCLEOTIDE SEQUENCE</scope>
    <source>
        <strain evidence="1">MM35</strain>
    </source>
</reference>
<dbReference type="KEGG" id="vfa:MM35RIKEN_08600"/>
<gene>
    <name evidence="1" type="ORF">MM35RIKEN_08600</name>
</gene>
<evidence type="ECO:0000313" key="1">
    <source>
        <dbReference type="EMBL" id="BCK78668.1"/>
    </source>
</evidence>
<accession>A0A810PPL7</accession>
<protein>
    <submittedName>
        <fullName evidence="1">Uncharacterized protein</fullName>
    </submittedName>
</protein>
<evidence type="ECO:0000313" key="2">
    <source>
        <dbReference type="Proteomes" id="UP000681343"/>
    </source>
</evidence>
<proteinExistence type="predicted"/>
<dbReference type="AlphaFoldDB" id="A0A810PPL7"/>
<organism evidence="1 2">
    <name type="scientific">Vescimonas fastidiosa</name>
    <dbReference type="NCBI Taxonomy" id="2714353"/>
    <lineage>
        <taxon>Bacteria</taxon>
        <taxon>Bacillati</taxon>
        <taxon>Bacillota</taxon>
        <taxon>Clostridia</taxon>
        <taxon>Eubacteriales</taxon>
        <taxon>Oscillospiraceae</taxon>
        <taxon>Vescimonas</taxon>
    </lineage>
</organism>
<dbReference type="RefSeq" id="WP_228738082.1">
    <property type="nucleotide sequence ID" value="NZ_AP023415.1"/>
</dbReference>
<keyword evidence="2" id="KW-1185">Reference proteome</keyword>
<sequence>MRCTNGLPDKQTVGYTLLELVAISGELPANQLCRLPGGDSYKLNVVRALKSQKLLRTYYRDGVRGYRLTASAKKALCRDVPERFSFSLSGSAETNLVKSEITRRLRLHRVAEATLTMKNAGVLIFRDEKPDVFSPEWEKTDSLSITAPAFYTSREIKEMGTVFAKIRGARSVGVLLTPADVFVVYDLGNSLMKWEYKSEMRTKALMKTVLCRERLPHQYPPEAVQGLLLADSMEQAYDILKENEGRQYFILDGNYEHFYFLTNDRKGERLLSLLCSRALTEQLTDILYADLYECDFAGNLECDAADRDGEPVLLSFFCDLPRIKRFDTALQLQNKCGTLICFDSQREALERYCSDRVKFQTIDFEKWERSFFE</sequence>
<dbReference type="EMBL" id="AP023415">
    <property type="protein sequence ID" value="BCK78668.1"/>
    <property type="molecule type" value="Genomic_DNA"/>
</dbReference>
<dbReference type="Proteomes" id="UP000681343">
    <property type="component" value="Chromosome"/>
</dbReference>